<organism evidence="3 4">
    <name type="scientific">Carassius auratus</name>
    <name type="common">Goldfish</name>
    <dbReference type="NCBI Taxonomy" id="7957"/>
    <lineage>
        <taxon>Eukaryota</taxon>
        <taxon>Metazoa</taxon>
        <taxon>Chordata</taxon>
        <taxon>Craniata</taxon>
        <taxon>Vertebrata</taxon>
        <taxon>Euteleostomi</taxon>
        <taxon>Actinopterygii</taxon>
        <taxon>Neopterygii</taxon>
        <taxon>Teleostei</taxon>
        <taxon>Ostariophysi</taxon>
        <taxon>Cypriniformes</taxon>
        <taxon>Cyprinidae</taxon>
        <taxon>Cyprininae</taxon>
        <taxon>Carassius</taxon>
    </lineage>
</organism>
<protein>
    <submittedName>
        <fullName evidence="4">Uncharacterized protein LOC113105289</fullName>
    </submittedName>
</protein>
<evidence type="ECO:0000259" key="2">
    <source>
        <dbReference type="SMART" id="SM00199"/>
    </source>
</evidence>
<dbReference type="RefSeq" id="XP_026122127.1">
    <property type="nucleotide sequence ID" value="XM_026266342.1"/>
</dbReference>
<evidence type="ECO:0000313" key="3">
    <source>
        <dbReference type="Proteomes" id="UP000515129"/>
    </source>
</evidence>
<dbReference type="KEGG" id="caua:113105289"/>
<sequence>MSMGFLNRSDKRKTTVHSGALLSTTEGTPIRLNLHCVCLQTHSEPPIPAEKILSLSLIPAGPHCKNEQIIATMKEGWLCLNPTDDWVISLEKEVYKRKTTVLPEALLYTTEGTPIFLNLLCECSQTYSEPPIPAEKILSLRVIPAGPQCKNEQIIATMEEEQMCLDPTKDWVISLITELINESTNVQPVTSNWIQKEVVRSTASFTRETGETFCVM</sequence>
<feature type="domain" description="Chemokine interleukin-8-like" evidence="2">
    <location>
        <begin position="118"/>
        <end position="179"/>
    </location>
</feature>
<dbReference type="PANTHER" id="PTHR12015">
    <property type="entry name" value="SMALL INDUCIBLE CYTOKINE A"/>
    <property type="match status" value="1"/>
</dbReference>
<dbReference type="SMART" id="SM00199">
    <property type="entry name" value="SCY"/>
    <property type="match status" value="2"/>
</dbReference>
<dbReference type="GeneID" id="113105289"/>
<dbReference type="InterPro" id="IPR036048">
    <property type="entry name" value="Interleukin_8-like_sf"/>
</dbReference>
<keyword evidence="3" id="KW-1185">Reference proteome</keyword>
<dbReference type="GO" id="GO:0006955">
    <property type="term" value="P:immune response"/>
    <property type="evidence" value="ECO:0007669"/>
    <property type="project" value="InterPro"/>
</dbReference>
<dbReference type="Pfam" id="PF00048">
    <property type="entry name" value="IL8"/>
    <property type="match status" value="2"/>
</dbReference>
<dbReference type="AlphaFoldDB" id="A0A6P6PN16"/>
<gene>
    <name evidence="4" type="primary">LOC113105289</name>
</gene>
<dbReference type="InterPro" id="IPR001811">
    <property type="entry name" value="Chemokine_IL8-like_dom"/>
</dbReference>
<feature type="domain" description="Chemokine interleukin-8-like" evidence="2">
    <location>
        <begin position="33"/>
        <end position="94"/>
    </location>
</feature>
<dbReference type="GO" id="GO:0005615">
    <property type="term" value="C:extracellular space"/>
    <property type="evidence" value="ECO:0007669"/>
    <property type="project" value="UniProtKB-KW"/>
</dbReference>
<dbReference type="Proteomes" id="UP000515129">
    <property type="component" value="Chromosome 7"/>
</dbReference>
<dbReference type="OrthoDB" id="8872899at2759"/>
<evidence type="ECO:0000313" key="4">
    <source>
        <dbReference type="RefSeq" id="XP_026122127.1"/>
    </source>
</evidence>
<name>A0A6P6PN16_CARAU</name>
<dbReference type="PANTHER" id="PTHR12015:SF210">
    <property type="entry name" value="C-X-C MOTIF CHEMOKINE 9"/>
    <property type="match status" value="1"/>
</dbReference>
<dbReference type="GO" id="GO:0008009">
    <property type="term" value="F:chemokine activity"/>
    <property type="evidence" value="ECO:0007669"/>
    <property type="project" value="InterPro"/>
</dbReference>
<dbReference type="InterPro" id="IPR039809">
    <property type="entry name" value="Chemokine_b/g/d"/>
</dbReference>
<evidence type="ECO:0000256" key="1">
    <source>
        <dbReference type="ARBA" id="ARBA00022514"/>
    </source>
</evidence>
<dbReference type="SUPFAM" id="SSF54117">
    <property type="entry name" value="Interleukin 8-like chemokines"/>
    <property type="match status" value="2"/>
</dbReference>
<reference evidence="4" key="1">
    <citation type="submission" date="2025-08" db="UniProtKB">
        <authorList>
            <consortium name="RefSeq"/>
        </authorList>
    </citation>
    <scope>IDENTIFICATION</scope>
    <source>
        <strain evidence="4">Wakin</strain>
        <tissue evidence="4">Muscle</tissue>
    </source>
</reference>
<proteinExistence type="predicted"/>
<dbReference type="Gene3D" id="2.40.50.40">
    <property type="match status" value="2"/>
</dbReference>
<keyword evidence="1" id="KW-0202">Cytokine</keyword>
<accession>A0A6P6PN16</accession>